<dbReference type="Proteomes" id="UP000318102">
    <property type="component" value="Unassembled WGS sequence"/>
</dbReference>
<evidence type="ECO:0000313" key="4">
    <source>
        <dbReference type="Proteomes" id="UP000318102"/>
    </source>
</evidence>
<gene>
    <name evidence="3" type="ORF">FPZ44_19460</name>
</gene>
<protein>
    <recommendedName>
        <fullName evidence="5">Lipoprotein</fullName>
    </recommendedName>
</protein>
<feature type="chain" id="PRO_5021898889" description="Lipoprotein" evidence="2">
    <location>
        <begin position="29"/>
        <end position="195"/>
    </location>
</feature>
<feature type="region of interest" description="Disordered" evidence="1">
    <location>
        <begin position="29"/>
        <end position="62"/>
    </location>
</feature>
<name>A0A559IKL9_9BACL</name>
<organism evidence="3 4">
    <name type="scientific">Paenibacillus agilis</name>
    <dbReference type="NCBI Taxonomy" id="3020863"/>
    <lineage>
        <taxon>Bacteria</taxon>
        <taxon>Bacillati</taxon>
        <taxon>Bacillota</taxon>
        <taxon>Bacilli</taxon>
        <taxon>Bacillales</taxon>
        <taxon>Paenibacillaceae</taxon>
        <taxon>Paenibacillus</taxon>
    </lineage>
</organism>
<evidence type="ECO:0000256" key="2">
    <source>
        <dbReference type="SAM" id="SignalP"/>
    </source>
</evidence>
<evidence type="ECO:0008006" key="5">
    <source>
        <dbReference type="Google" id="ProtNLM"/>
    </source>
</evidence>
<dbReference type="OrthoDB" id="2628812at2"/>
<sequence>MNKNKQKVIAILTALTFVLLAGCTDNKAAETPKTPEKQVETQAQGNQATTENNKEEQLQDGHENEADLKTFISKEGGFSLVQPEMWNDNVAPIEGKNAEMKAEWETSFHILVDGKVDKESSALMTITKMTKANYEAMAKEEGPTMGDKLGENDKFVWVMTTPQANPYEEKSDEFKKFNDMMLDFEFVKKNFKINN</sequence>
<dbReference type="RefSeq" id="WP_144992941.1">
    <property type="nucleotide sequence ID" value="NZ_VNJK01000003.1"/>
</dbReference>
<accession>A0A559IKL9</accession>
<feature type="compositionally biased region" description="Basic and acidic residues" evidence="1">
    <location>
        <begin position="52"/>
        <end position="62"/>
    </location>
</feature>
<evidence type="ECO:0000313" key="3">
    <source>
        <dbReference type="EMBL" id="TVX88090.1"/>
    </source>
</evidence>
<keyword evidence="4" id="KW-1185">Reference proteome</keyword>
<dbReference type="EMBL" id="VNJK01000003">
    <property type="protein sequence ID" value="TVX88090.1"/>
    <property type="molecule type" value="Genomic_DNA"/>
</dbReference>
<dbReference type="PROSITE" id="PS51257">
    <property type="entry name" value="PROKAR_LIPOPROTEIN"/>
    <property type="match status" value="1"/>
</dbReference>
<dbReference type="AlphaFoldDB" id="A0A559IKL9"/>
<reference evidence="3 4" key="1">
    <citation type="submission" date="2019-07" db="EMBL/GenBank/DDBJ databases">
        <authorList>
            <person name="Kim J."/>
        </authorList>
    </citation>
    <scope>NUCLEOTIDE SEQUENCE [LARGE SCALE GENOMIC DNA]</scope>
    <source>
        <strain evidence="3 4">N4</strain>
    </source>
</reference>
<feature type="compositionally biased region" description="Polar residues" evidence="1">
    <location>
        <begin position="40"/>
        <end position="51"/>
    </location>
</feature>
<evidence type="ECO:0000256" key="1">
    <source>
        <dbReference type="SAM" id="MobiDB-lite"/>
    </source>
</evidence>
<proteinExistence type="predicted"/>
<keyword evidence="2" id="KW-0732">Signal</keyword>
<comment type="caution">
    <text evidence="3">The sequence shown here is derived from an EMBL/GenBank/DDBJ whole genome shotgun (WGS) entry which is preliminary data.</text>
</comment>
<feature type="compositionally biased region" description="Basic and acidic residues" evidence="1">
    <location>
        <begin position="29"/>
        <end position="39"/>
    </location>
</feature>
<feature type="signal peptide" evidence="2">
    <location>
        <begin position="1"/>
        <end position="28"/>
    </location>
</feature>